<dbReference type="SUPFAM" id="SSF55144">
    <property type="entry name" value="LigT-like"/>
    <property type="match status" value="1"/>
</dbReference>
<protein>
    <recommendedName>
        <fullName evidence="3">2'-5' RNA ligase superfamily protein</fullName>
    </recommendedName>
</protein>
<evidence type="ECO:0000313" key="2">
    <source>
        <dbReference type="Proteomes" id="UP000075025"/>
    </source>
</evidence>
<dbReference type="EMBL" id="LDRT01000071">
    <property type="protein sequence ID" value="KTR93834.1"/>
    <property type="molecule type" value="Genomic_DNA"/>
</dbReference>
<sequence length="180" mass="18588">MSTVVSLELTFDDESDAAVRREWDALLDAGLPSQAQHRGASNRPHVTTLVRTALGPLDGAGLEAKLPLDLTLGAPLLFGVGNSRVIARSVVPSAALLDLHAAVHSLAGPGDGEGHTAPGAWTPHVTLARRVPLARLGEALAVVAETGGGEVAVRAVSLRRWDAGPRTITHIAGRGTLESC</sequence>
<dbReference type="RefSeq" id="WP_058624099.1">
    <property type="nucleotide sequence ID" value="NZ_LDRT01000071.1"/>
</dbReference>
<evidence type="ECO:0000313" key="1">
    <source>
        <dbReference type="EMBL" id="KTR93834.1"/>
    </source>
</evidence>
<gene>
    <name evidence="1" type="ORF">NS220_11055</name>
</gene>
<reference evidence="1 2" key="1">
    <citation type="journal article" date="2016" name="Front. Microbiol.">
        <title>Genomic Resource of Rice Seed Associated Bacteria.</title>
        <authorList>
            <person name="Midha S."/>
            <person name="Bansal K."/>
            <person name="Sharma S."/>
            <person name="Kumar N."/>
            <person name="Patil P.P."/>
            <person name="Chaudhry V."/>
            <person name="Patil P.B."/>
        </authorList>
    </citation>
    <scope>NUCLEOTIDE SEQUENCE [LARGE SCALE GENOMIC DNA]</scope>
    <source>
        <strain evidence="1 2">NS220</strain>
    </source>
</reference>
<dbReference type="Gene3D" id="3.90.1140.10">
    <property type="entry name" value="Cyclic phosphodiesterase"/>
    <property type="match status" value="1"/>
</dbReference>
<dbReference type="PATRIC" id="fig|2033.6.peg.3447"/>
<dbReference type="AlphaFoldDB" id="A0A147EVY3"/>
<dbReference type="InterPro" id="IPR009097">
    <property type="entry name" value="Cyclic_Pdiesterase"/>
</dbReference>
<comment type="caution">
    <text evidence="1">The sequence shown here is derived from an EMBL/GenBank/DDBJ whole genome shotgun (WGS) entry which is preliminary data.</text>
</comment>
<dbReference type="Proteomes" id="UP000075025">
    <property type="component" value="Unassembled WGS sequence"/>
</dbReference>
<accession>A0A147EVY3</accession>
<proteinExistence type="predicted"/>
<evidence type="ECO:0008006" key="3">
    <source>
        <dbReference type="Google" id="ProtNLM"/>
    </source>
</evidence>
<organism evidence="1 2">
    <name type="scientific">Microbacterium testaceum</name>
    <name type="common">Aureobacterium testaceum</name>
    <name type="synonym">Brevibacterium testaceum</name>
    <dbReference type="NCBI Taxonomy" id="2033"/>
    <lineage>
        <taxon>Bacteria</taxon>
        <taxon>Bacillati</taxon>
        <taxon>Actinomycetota</taxon>
        <taxon>Actinomycetes</taxon>
        <taxon>Micrococcales</taxon>
        <taxon>Microbacteriaceae</taxon>
        <taxon>Microbacterium</taxon>
    </lineage>
</organism>
<dbReference type="Pfam" id="PF13563">
    <property type="entry name" value="2_5_RNA_ligase2"/>
    <property type="match status" value="1"/>
</dbReference>
<name>A0A147EVY3_MICTE</name>